<gene>
    <name evidence="2" type="ORF">G7Y31_03640</name>
</gene>
<dbReference type="EMBL" id="CP064954">
    <property type="protein sequence ID" value="QPK79801.1"/>
    <property type="molecule type" value="Genomic_DNA"/>
</dbReference>
<dbReference type="Proteomes" id="UP000594681">
    <property type="component" value="Chromosome"/>
</dbReference>
<dbReference type="AlphaFoldDB" id="A0A7T0PB54"/>
<dbReference type="SMART" id="SM00858">
    <property type="entry name" value="SAF"/>
    <property type="match status" value="1"/>
</dbReference>
<feature type="domain" description="SAF" evidence="1">
    <location>
        <begin position="53"/>
        <end position="115"/>
    </location>
</feature>
<sequence length="221" mass="22688">MSFLRSPELALAHWRAQLSSPGRARSMLVRRAIATVLFTAALLVLAFSVRQSPQAYVFAAPVTPGEELGDSQVELRRIPRAALPKDYFGPGSSPVGSVVVAGASPGEIITPARVLGTQYTTQLVRRDIGETTGTVVNLVPVALADPDMASLLHHGDTVSVLSAGDKGVIATGGRVVSAGITSPGTILLAFGEAAAQEVAAAGLTMPLTVVITGPRASGSLQ</sequence>
<proteinExistence type="predicted"/>
<keyword evidence="3" id="KW-1185">Reference proteome</keyword>
<dbReference type="CDD" id="cd11614">
    <property type="entry name" value="SAF_CpaB_FlgA_like"/>
    <property type="match status" value="1"/>
</dbReference>
<dbReference type="InterPro" id="IPR013974">
    <property type="entry name" value="SAF"/>
</dbReference>
<evidence type="ECO:0000313" key="3">
    <source>
        <dbReference type="Proteomes" id="UP000594681"/>
    </source>
</evidence>
<reference evidence="2 3" key="1">
    <citation type="submission" date="2020-11" db="EMBL/GenBank/DDBJ databases">
        <title>Corynebacterium sp. ZJ-599.</title>
        <authorList>
            <person name="Zhou J."/>
        </authorList>
    </citation>
    <scope>NUCLEOTIDE SEQUENCE [LARGE SCALE GENOMIC DNA]</scope>
    <source>
        <strain evidence="2 3">ZJ-599</strain>
    </source>
</reference>
<dbReference type="Pfam" id="PF08666">
    <property type="entry name" value="SAF"/>
    <property type="match status" value="1"/>
</dbReference>
<name>A0A7T0PB54_9CORY</name>
<protein>
    <recommendedName>
        <fullName evidence="1">SAF domain-containing protein</fullName>
    </recommendedName>
</protein>
<dbReference type="KEGG" id="cliz:G7Y31_03640"/>
<evidence type="ECO:0000259" key="1">
    <source>
        <dbReference type="SMART" id="SM00858"/>
    </source>
</evidence>
<dbReference type="RefSeq" id="WP_165007875.1">
    <property type="nucleotide sequence ID" value="NZ_CP064954.1"/>
</dbReference>
<organism evidence="2 3">
    <name type="scientific">Corynebacterium lizhenjunii</name>
    <dbReference type="NCBI Taxonomy" id="2709394"/>
    <lineage>
        <taxon>Bacteria</taxon>
        <taxon>Bacillati</taxon>
        <taxon>Actinomycetota</taxon>
        <taxon>Actinomycetes</taxon>
        <taxon>Mycobacteriales</taxon>
        <taxon>Corynebacteriaceae</taxon>
        <taxon>Corynebacterium</taxon>
    </lineage>
</organism>
<evidence type="ECO:0000313" key="2">
    <source>
        <dbReference type="EMBL" id="QPK79801.1"/>
    </source>
</evidence>
<accession>A0A7T0PB54</accession>